<evidence type="ECO:0000313" key="2">
    <source>
        <dbReference type="EMBL" id="EGF93068.1"/>
    </source>
</evidence>
<sequence>MLMTLEQACAYLGGMDDRTFRKVCPVQPVEMAANLLRYRRPDIDDWTATLTPRLKTPTPAVNDSVPTDETTLETPEIRRESSIERVKARTGGLRHGRSRRTP</sequence>
<dbReference type="AlphaFoldDB" id="F4QJ05"/>
<feature type="compositionally biased region" description="Basic and acidic residues" evidence="1">
    <location>
        <begin position="75"/>
        <end position="87"/>
    </location>
</feature>
<accession>F4QJ05</accession>
<name>F4QJ05_9CAUL</name>
<evidence type="ECO:0000256" key="1">
    <source>
        <dbReference type="SAM" id="MobiDB-lite"/>
    </source>
</evidence>
<reference evidence="3" key="1">
    <citation type="submission" date="2011-03" db="EMBL/GenBank/DDBJ databases">
        <title>Draft genome sequence of Brevundimonas diminuta.</title>
        <authorList>
            <person name="Brown P.J.B."/>
            <person name="Buechlein A."/>
            <person name="Hemmerich C."/>
            <person name="Brun Y.V."/>
        </authorList>
    </citation>
    <scope>NUCLEOTIDE SEQUENCE [LARGE SCALE GENOMIC DNA]</scope>
    <source>
        <strain evidence="3">C19</strain>
    </source>
</reference>
<keyword evidence="3" id="KW-1185">Reference proteome</keyword>
<proteinExistence type="predicted"/>
<dbReference type="Proteomes" id="UP000006512">
    <property type="component" value="Unassembled WGS sequence"/>
</dbReference>
<dbReference type="HOGENOM" id="CLU_2271601_0_0_5"/>
<dbReference type="OrthoDB" id="8410543at2"/>
<feature type="region of interest" description="Disordered" evidence="1">
    <location>
        <begin position="54"/>
        <end position="102"/>
    </location>
</feature>
<dbReference type="RefSeq" id="WP_006272254.1">
    <property type="nucleotide sequence ID" value="NZ_GL883077.1"/>
</dbReference>
<organism evidence="2 3">
    <name type="scientific">Asticcacaulis biprosthecium C19</name>
    <dbReference type="NCBI Taxonomy" id="715226"/>
    <lineage>
        <taxon>Bacteria</taxon>
        <taxon>Pseudomonadati</taxon>
        <taxon>Pseudomonadota</taxon>
        <taxon>Alphaproteobacteria</taxon>
        <taxon>Caulobacterales</taxon>
        <taxon>Caulobacteraceae</taxon>
        <taxon>Asticcacaulis</taxon>
    </lineage>
</organism>
<gene>
    <name evidence="2" type="ORF">ABI_15080</name>
</gene>
<dbReference type="STRING" id="715226.ABI_15080"/>
<dbReference type="EMBL" id="GL883077">
    <property type="protein sequence ID" value="EGF93068.1"/>
    <property type="molecule type" value="Genomic_DNA"/>
</dbReference>
<evidence type="ECO:0000313" key="3">
    <source>
        <dbReference type="Proteomes" id="UP000006512"/>
    </source>
</evidence>
<feature type="compositionally biased region" description="Basic residues" evidence="1">
    <location>
        <begin position="92"/>
        <end position="102"/>
    </location>
</feature>
<feature type="compositionally biased region" description="Polar residues" evidence="1">
    <location>
        <begin position="59"/>
        <end position="73"/>
    </location>
</feature>
<protein>
    <submittedName>
        <fullName evidence="2">Uncharacterized protein</fullName>
    </submittedName>
</protein>